<keyword evidence="10" id="KW-0812">Transmembrane</keyword>
<evidence type="ECO:0000256" key="1">
    <source>
        <dbReference type="ARBA" id="ARBA00000085"/>
    </source>
</evidence>
<keyword evidence="7" id="KW-0067">ATP-binding</keyword>
<dbReference type="Gene3D" id="6.10.340.10">
    <property type="match status" value="1"/>
</dbReference>
<proteinExistence type="predicted"/>
<evidence type="ECO:0000313" key="12">
    <source>
        <dbReference type="EMBL" id="MBO0903465.1"/>
    </source>
</evidence>
<evidence type="ECO:0000256" key="7">
    <source>
        <dbReference type="ARBA" id="ARBA00022840"/>
    </source>
</evidence>
<evidence type="ECO:0000256" key="8">
    <source>
        <dbReference type="SAM" id="Coils"/>
    </source>
</evidence>
<keyword evidence="3" id="KW-0597">Phosphoprotein</keyword>
<feature type="transmembrane region" description="Helical" evidence="10">
    <location>
        <begin position="40"/>
        <end position="64"/>
    </location>
</feature>
<dbReference type="Proteomes" id="UP000664288">
    <property type="component" value="Unassembled WGS sequence"/>
</dbReference>
<keyword evidence="13" id="KW-1185">Reference proteome</keyword>
<dbReference type="EC" id="2.7.13.3" evidence="2"/>
<dbReference type="InterPro" id="IPR036890">
    <property type="entry name" value="HATPase_C_sf"/>
</dbReference>
<accession>A0ABS3J1A2</accession>
<gene>
    <name evidence="12" type="ORF">J1C47_07400</name>
</gene>
<feature type="domain" description="Signal transduction histidine kinase HWE region" evidence="11">
    <location>
        <begin position="386"/>
        <end position="467"/>
    </location>
</feature>
<evidence type="ECO:0000256" key="10">
    <source>
        <dbReference type="SAM" id="Phobius"/>
    </source>
</evidence>
<name>A0ABS3J1A2_9HYPH</name>
<feature type="coiled-coil region" evidence="8">
    <location>
        <begin position="359"/>
        <end position="386"/>
    </location>
</feature>
<organism evidence="12 13">
    <name type="scientific">Jiella sonneratiae</name>
    <dbReference type="NCBI Taxonomy" id="2816856"/>
    <lineage>
        <taxon>Bacteria</taxon>
        <taxon>Pseudomonadati</taxon>
        <taxon>Pseudomonadota</taxon>
        <taxon>Alphaproteobacteria</taxon>
        <taxon>Hyphomicrobiales</taxon>
        <taxon>Aurantimonadaceae</taxon>
        <taxon>Jiella</taxon>
    </lineage>
</organism>
<feature type="region of interest" description="Disordered" evidence="9">
    <location>
        <begin position="1"/>
        <end position="24"/>
    </location>
</feature>
<dbReference type="EMBL" id="JAFMPY010000006">
    <property type="protein sequence ID" value="MBO0903465.1"/>
    <property type="molecule type" value="Genomic_DNA"/>
</dbReference>
<evidence type="ECO:0000256" key="2">
    <source>
        <dbReference type="ARBA" id="ARBA00012438"/>
    </source>
</evidence>
<evidence type="ECO:0000313" key="13">
    <source>
        <dbReference type="Proteomes" id="UP000664288"/>
    </source>
</evidence>
<keyword evidence="5" id="KW-0547">Nucleotide-binding</keyword>
<keyword evidence="8" id="KW-0175">Coiled coil</keyword>
<feature type="transmembrane region" description="Helical" evidence="10">
    <location>
        <begin position="304"/>
        <end position="325"/>
    </location>
</feature>
<evidence type="ECO:0000256" key="9">
    <source>
        <dbReference type="SAM" id="MobiDB-lite"/>
    </source>
</evidence>
<evidence type="ECO:0000256" key="3">
    <source>
        <dbReference type="ARBA" id="ARBA00022553"/>
    </source>
</evidence>
<dbReference type="InterPro" id="IPR011102">
    <property type="entry name" value="Sig_transdc_His_kinase_HWE"/>
</dbReference>
<comment type="catalytic activity">
    <reaction evidence="1">
        <text>ATP + protein L-histidine = ADP + protein N-phospho-L-histidine.</text>
        <dbReference type="EC" id="2.7.13.3"/>
    </reaction>
</comment>
<keyword evidence="6" id="KW-0418">Kinase</keyword>
<dbReference type="Gene3D" id="3.30.565.10">
    <property type="entry name" value="Histidine kinase-like ATPase, C-terminal domain"/>
    <property type="match status" value="1"/>
</dbReference>
<evidence type="ECO:0000259" key="11">
    <source>
        <dbReference type="SMART" id="SM00911"/>
    </source>
</evidence>
<dbReference type="PANTHER" id="PTHR41523:SF7">
    <property type="entry name" value="HISTIDINE KINASE"/>
    <property type="match status" value="1"/>
</dbReference>
<evidence type="ECO:0000256" key="5">
    <source>
        <dbReference type="ARBA" id="ARBA00022741"/>
    </source>
</evidence>
<keyword evidence="10" id="KW-0472">Membrane</keyword>
<feature type="compositionally biased region" description="Low complexity" evidence="9">
    <location>
        <begin position="10"/>
        <end position="24"/>
    </location>
</feature>
<sequence length="588" mass="62826">MSIHMRTEGRPAAGAGRRSAGPGARLRRLGLKRRWRRPTLVVHLLTFALMVLVPALLFSAYLIVQFSQQQQEIAAAQVNDTAEIVSNAIDREIYGLMTSGRVLAASPTLVDDRLAEFNDRTAQALAGTMTTAELVDHGMAVLVDTQDRFPPPSAHFSDTPLIQRVFDTHQPAISGVSFRKKRGEFVYQVALPVKKGSDVGYVLVLSKATTSFEAVIADRNLPSRWSAIIKDAAGKRVFAAVTSDGRMRARQSVSYDNPSIVETIGNTGMGTDLIEASTVSALSGWTTTVAVPSAVIGRPVMRSWLLLIGAGALLLAFSVALGITFGRRLAEPIRKLSSQAGLIGRGEPATMIATDIAEIAEVSRVLAQASRERREAEEQNRFLMREMSHRAKNQYALIAAIARRAANESADTTQFLATLSEALNSLARSADLLSSGGWESVSVGDLVKSQLKAFGTGNEQIVSRGPTIALNPTAAQTIGLALHELATNAAKYGALSVPEGKVLIEWTCGDRFRLSWRESGGPPVTPPRHSGFGTLVTQKMTARGLGGSVDMDYAATGVVWTLTVPIEAVVPAPEVHPEEGGEAASAPS</sequence>
<dbReference type="Pfam" id="PF07536">
    <property type="entry name" value="HWE_HK"/>
    <property type="match status" value="1"/>
</dbReference>
<reference evidence="12 13" key="1">
    <citation type="submission" date="2021-03" db="EMBL/GenBank/DDBJ databases">
        <title>Whole genome sequence of Jiella sp. MQZ13P-4.</title>
        <authorList>
            <person name="Tuo L."/>
        </authorList>
    </citation>
    <scope>NUCLEOTIDE SEQUENCE [LARGE SCALE GENOMIC DNA]</scope>
    <source>
        <strain evidence="12 13">MQZ13P-4</strain>
    </source>
</reference>
<keyword evidence="4" id="KW-0808">Transferase</keyword>
<evidence type="ECO:0000256" key="6">
    <source>
        <dbReference type="ARBA" id="ARBA00022777"/>
    </source>
</evidence>
<keyword evidence="10" id="KW-1133">Transmembrane helix</keyword>
<protein>
    <recommendedName>
        <fullName evidence="2">histidine kinase</fullName>
        <ecNumber evidence="2">2.7.13.3</ecNumber>
    </recommendedName>
</protein>
<dbReference type="SMART" id="SM00911">
    <property type="entry name" value="HWE_HK"/>
    <property type="match status" value="1"/>
</dbReference>
<evidence type="ECO:0000256" key="4">
    <source>
        <dbReference type="ARBA" id="ARBA00022679"/>
    </source>
</evidence>
<comment type="caution">
    <text evidence="12">The sequence shown here is derived from an EMBL/GenBank/DDBJ whole genome shotgun (WGS) entry which is preliminary data.</text>
</comment>
<dbReference type="PANTHER" id="PTHR41523">
    <property type="entry name" value="TWO-COMPONENT SYSTEM SENSOR PROTEIN"/>
    <property type="match status" value="1"/>
</dbReference>